<reference evidence="2 4" key="2">
    <citation type="submission" date="2020-11" db="EMBL/GenBank/DDBJ databases">
        <authorList>
            <consortium name="Pathogen Informatics"/>
        </authorList>
    </citation>
    <scope>NUCLEOTIDE SEQUENCE [LARGE SCALE GENOMIC DNA]</scope>
    <source>
        <strain evidence="2 4">NCTC12218</strain>
    </source>
</reference>
<dbReference type="Pfam" id="PF13751">
    <property type="entry name" value="DDE_Tnp_1_6"/>
    <property type="match status" value="1"/>
</dbReference>
<accession>A0A7Z7QN39</accession>
<evidence type="ECO:0000313" key="4">
    <source>
        <dbReference type="Proteomes" id="UP000264146"/>
    </source>
</evidence>
<dbReference type="AlphaFoldDB" id="A0A7Z7QN39"/>
<dbReference type="PANTHER" id="PTHR33408">
    <property type="entry name" value="TRANSPOSASE"/>
    <property type="match status" value="1"/>
</dbReference>
<name>A0A7Z7QN39_STASC</name>
<evidence type="ECO:0000313" key="2">
    <source>
        <dbReference type="EMBL" id="CAD7358957.1"/>
    </source>
</evidence>
<organism evidence="3">
    <name type="scientific">Staphylococcus schleiferi</name>
    <dbReference type="NCBI Taxonomy" id="1295"/>
    <lineage>
        <taxon>Bacteria</taxon>
        <taxon>Bacillati</taxon>
        <taxon>Bacillota</taxon>
        <taxon>Bacilli</taxon>
        <taxon>Bacillales</taxon>
        <taxon>Staphylococcaceae</taxon>
        <taxon>Staphylococcus</taxon>
    </lineage>
</organism>
<dbReference type="InterPro" id="IPR025668">
    <property type="entry name" value="Tnp_DDE_dom"/>
</dbReference>
<dbReference type="RefSeq" id="WP_228480294.1">
    <property type="nucleotide sequence ID" value="NZ_CP094711.1"/>
</dbReference>
<reference evidence="3" key="1">
    <citation type="submission" date="2018-06" db="EMBL/GenBank/DDBJ databases">
        <authorList>
            <consortium name="Pathogen Informatics"/>
            <person name="Doyle S."/>
        </authorList>
    </citation>
    <scope>NUCLEOTIDE SEQUENCE [LARGE SCALE GENOMIC DNA]</scope>
    <source>
        <strain evidence="3">NCTC12218</strain>
    </source>
</reference>
<proteinExistence type="predicted"/>
<gene>
    <name evidence="3" type="ORF">NCTC12218_00543</name>
</gene>
<feature type="domain" description="Transposase DDE" evidence="1">
    <location>
        <begin position="96"/>
        <end position="196"/>
    </location>
</feature>
<dbReference type="PANTHER" id="PTHR33408:SF2">
    <property type="entry name" value="TRANSPOSASE DDE DOMAIN-CONTAINING PROTEIN"/>
    <property type="match status" value="1"/>
</dbReference>
<dbReference type="Proteomes" id="UP000264146">
    <property type="component" value="Chromosome"/>
</dbReference>
<dbReference type="EMBL" id="UHEF01000001">
    <property type="protein sequence ID" value="SUM87224.1"/>
    <property type="molecule type" value="Genomic_DNA"/>
</dbReference>
<evidence type="ECO:0000259" key="1">
    <source>
        <dbReference type="Pfam" id="PF13751"/>
    </source>
</evidence>
<evidence type="ECO:0000313" key="3">
    <source>
        <dbReference type="EMBL" id="SUM87224.1"/>
    </source>
</evidence>
<sequence>MQKDYNMSQLTLLIETSILIPDNDLSQHVNDIVESIPDIKFEGFKHHRGATAYHPKMMLKIILYAYTQSVFSGRKIERLLHDSLRMMWLSQRQTPSYKTINRSACPLRNQCMKSNSKANKKIMRNYNWEYFKAQINQKLSKPETQKIYNQRKIDVEPVFRFMKAILGFNRMSVRGINKVKREFGFVLMALNLRKLVASSAAKLMVKGKKSEIFRFLRKPRISSITETILSQTLPTISQVFMFKISITKLARSI</sequence>
<protein>
    <submittedName>
        <fullName evidence="3">Transposase</fullName>
    </submittedName>
</protein>
<dbReference type="EMBL" id="LR962863">
    <property type="protein sequence ID" value="CAD7358957.1"/>
    <property type="molecule type" value="Genomic_DNA"/>
</dbReference>